<sequence>MYNFSILEGYYFMNNGQRVVVRFEPCHGKFFWGYPWFMYKDMADNLRHLLYDIVALDSCLRAEIQAQMSLCHMFQDDFHVLGSHCAQYEF</sequence>
<name>A0ACC2APW6_DIPCM</name>
<evidence type="ECO:0000313" key="1">
    <source>
        <dbReference type="EMBL" id="KAJ7519595.1"/>
    </source>
</evidence>
<dbReference type="Proteomes" id="UP001162992">
    <property type="component" value="Chromosome 20"/>
</dbReference>
<evidence type="ECO:0000313" key="2">
    <source>
        <dbReference type="Proteomes" id="UP001162992"/>
    </source>
</evidence>
<reference evidence="2" key="1">
    <citation type="journal article" date="2024" name="Proc. Natl. Acad. Sci. U.S.A.">
        <title>Extraordinary preservation of gene collinearity over three hundred million years revealed in homosporous lycophytes.</title>
        <authorList>
            <person name="Li C."/>
            <person name="Wickell D."/>
            <person name="Kuo L.Y."/>
            <person name="Chen X."/>
            <person name="Nie B."/>
            <person name="Liao X."/>
            <person name="Peng D."/>
            <person name="Ji J."/>
            <person name="Jenkins J."/>
            <person name="Williams M."/>
            <person name="Shu S."/>
            <person name="Plott C."/>
            <person name="Barry K."/>
            <person name="Rajasekar S."/>
            <person name="Grimwood J."/>
            <person name="Han X."/>
            <person name="Sun S."/>
            <person name="Hou Z."/>
            <person name="He W."/>
            <person name="Dai G."/>
            <person name="Sun C."/>
            <person name="Schmutz J."/>
            <person name="Leebens-Mack J.H."/>
            <person name="Li F.W."/>
            <person name="Wang L."/>
        </authorList>
    </citation>
    <scope>NUCLEOTIDE SEQUENCE [LARGE SCALE GENOMIC DNA]</scope>
    <source>
        <strain evidence="2">cv. PW_Plant_1</strain>
    </source>
</reference>
<organism evidence="1 2">
    <name type="scientific">Diphasiastrum complanatum</name>
    <name type="common">Issler's clubmoss</name>
    <name type="synonym">Lycopodium complanatum</name>
    <dbReference type="NCBI Taxonomy" id="34168"/>
    <lineage>
        <taxon>Eukaryota</taxon>
        <taxon>Viridiplantae</taxon>
        <taxon>Streptophyta</taxon>
        <taxon>Embryophyta</taxon>
        <taxon>Tracheophyta</taxon>
        <taxon>Lycopodiopsida</taxon>
        <taxon>Lycopodiales</taxon>
        <taxon>Lycopodiaceae</taxon>
        <taxon>Lycopodioideae</taxon>
        <taxon>Diphasiastrum</taxon>
    </lineage>
</organism>
<comment type="caution">
    <text evidence="1">The sequence shown here is derived from an EMBL/GenBank/DDBJ whole genome shotgun (WGS) entry which is preliminary data.</text>
</comment>
<protein>
    <submittedName>
        <fullName evidence="1">Uncharacterized protein</fullName>
    </submittedName>
</protein>
<proteinExistence type="predicted"/>
<dbReference type="EMBL" id="CM055111">
    <property type="protein sequence ID" value="KAJ7519595.1"/>
    <property type="molecule type" value="Genomic_DNA"/>
</dbReference>
<accession>A0ACC2APW6</accession>
<keyword evidence="2" id="KW-1185">Reference proteome</keyword>
<gene>
    <name evidence="1" type="ORF">O6H91_20G045300</name>
</gene>